<protein>
    <submittedName>
        <fullName evidence="1">Uncharacterized protein</fullName>
    </submittedName>
</protein>
<accession>A0ACC3C3R3</accession>
<gene>
    <name evidence="1" type="ORF">I4F81_007344</name>
</gene>
<reference evidence="1" key="1">
    <citation type="submission" date="2019-11" db="EMBL/GenBank/DDBJ databases">
        <title>Nori genome reveals adaptations in red seaweeds to the harsh intertidal environment.</title>
        <authorList>
            <person name="Wang D."/>
            <person name="Mao Y."/>
        </authorList>
    </citation>
    <scope>NUCLEOTIDE SEQUENCE</scope>
    <source>
        <tissue evidence="1">Gametophyte</tissue>
    </source>
</reference>
<sequence length="218" mass="23366">MAAHVRFGADGGDWFLASVGPVTADVPVFSVPQNHHVLRPMTHAHAAAAAWRLWDELAITASLTNSTPWLGVDCVWVGCRGPALVLSLSTLRSTMVLSIGSMGGRYPAVLGDLLAGTDVAKCCTDLPSVNRALSDAGLHLQRSRDSRDLARLVLPVPVPLLATLSQVCMAVLHSSVPRGQALRFLDWGGLLTTQQVDFMVLQSFASLKMVREVCFRIG</sequence>
<evidence type="ECO:0000313" key="1">
    <source>
        <dbReference type="EMBL" id="KAK1864802.1"/>
    </source>
</evidence>
<name>A0ACC3C3R3_PYRYE</name>
<dbReference type="EMBL" id="CM020619">
    <property type="protein sequence ID" value="KAK1864802.1"/>
    <property type="molecule type" value="Genomic_DNA"/>
</dbReference>
<evidence type="ECO:0000313" key="2">
    <source>
        <dbReference type="Proteomes" id="UP000798662"/>
    </source>
</evidence>
<keyword evidence="2" id="KW-1185">Reference proteome</keyword>
<dbReference type="Proteomes" id="UP000798662">
    <property type="component" value="Chromosome 2"/>
</dbReference>
<comment type="caution">
    <text evidence="1">The sequence shown here is derived from an EMBL/GenBank/DDBJ whole genome shotgun (WGS) entry which is preliminary data.</text>
</comment>
<proteinExistence type="predicted"/>
<organism evidence="1 2">
    <name type="scientific">Pyropia yezoensis</name>
    <name type="common">Susabi-nori</name>
    <name type="synonym">Porphyra yezoensis</name>
    <dbReference type="NCBI Taxonomy" id="2788"/>
    <lineage>
        <taxon>Eukaryota</taxon>
        <taxon>Rhodophyta</taxon>
        <taxon>Bangiophyceae</taxon>
        <taxon>Bangiales</taxon>
        <taxon>Bangiaceae</taxon>
        <taxon>Pyropia</taxon>
    </lineage>
</organism>